<evidence type="ECO:0000256" key="12">
    <source>
        <dbReference type="ARBA" id="ARBA00023136"/>
    </source>
</evidence>
<evidence type="ECO:0000256" key="3">
    <source>
        <dbReference type="ARBA" id="ARBA00004637"/>
    </source>
</evidence>
<evidence type="ECO:0000313" key="19">
    <source>
        <dbReference type="Proteomes" id="UP001150538"/>
    </source>
</evidence>
<evidence type="ECO:0000256" key="14">
    <source>
        <dbReference type="ARBA" id="ARBA00031222"/>
    </source>
</evidence>
<evidence type="ECO:0000256" key="15">
    <source>
        <dbReference type="ARBA" id="ARBA00032739"/>
    </source>
</evidence>
<accession>A0A9W8A2X0</accession>
<evidence type="ECO:0000256" key="13">
    <source>
        <dbReference type="ARBA" id="ARBA00023157"/>
    </source>
</evidence>
<dbReference type="EMBL" id="JANBPU010000003">
    <property type="protein sequence ID" value="KAJ1921667.1"/>
    <property type="molecule type" value="Genomic_DNA"/>
</dbReference>
<keyword evidence="8" id="KW-0679">Respiratory chain</keyword>
<reference evidence="18" key="1">
    <citation type="submission" date="2022-07" db="EMBL/GenBank/DDBJ databases">
        <title>Phylogenomic reconstructions and comparative analyses of Kickxellomycotina fungi.</title>
        <authorList>
            <person name="Reynolds N.K."/>
            <person name="Stajich J.E."/>
            <person name="Barry K."/>
            <person name="Grigoriev I.V."/>
            <person name="Crous P."/>
            <person name="Smith M.E."/>
        </authorList>
    </citation>
    <scope>NUCLEOTIDE SEQUENCE</scope>
    <source>
        <strain evidence="18">NBRC 100468</strain>
    </source>
</reference>
<evidence type="ECO:0000313" key="18">
    <source>
        <dbReference type="EMBL" id="KAJ1921667.1"/>
    </source>
</evidence>
<evidence type="ECO:0000256" key="8">
    <source>
        <dbReference type="ARBA" id="ARBA00022660"/>
    </source>
</evidence>
<comment type="similarity">
    <text evidence="4">Belongs to the complex I NDUFS5 subunit family.</text>
</comment>
<dbReference type="OrthoDB" id="9992197at2759"/>
<keyword evidence="10" id="KW-0249">Electron transport</keyword>
<evidence type="ECO:0000256" key="7">
    <source>
        <dbReference type="ARBA" id="ARBA00022448"/>
    </source>
</evidence>
<feature type="disulfide bond" evidence="16">
    <location>
        <begin position="23"/>
        <end position="35"/>
    </location>
</feature>
<evidence type="ECO:0000256" key="5">
    <source>
        <dbReference type="ARBA" id="ARBA00011261"/>
    </source>
</evidence>
<dbReference type="InterPro" id="IPR019342">
    <property type="entry name" value="NADH_UbQ_OxRdtase_FeS-su5"/>
</dbReference>
<keyword evidence="19" id="KW-1185">Reference proteome</keyword>
<dbReference type="GO" id="GO:0032981">
    <property type="term" value="P:mitochondrial respiratory chain complex I assembly"/>
    <property type="evidence" value="ECO:0007669"/>
    <property type="project" value="TreeGrafter"/>
</dbReference>
<proteinExistence type="inferred from homology"/>
<dbReference type="PANTHER" id="PTHR15224:SF1">
    <property type="entry name" value="NADH DEHYDROGENASE [UBIQUINONE] IRON-SULFUR PROTEIN 5"/>
    <property type="match status" value="1"/>
</dbReference>
<comment type="subunit">
    <text evidence="5">Mammalian complex I is composed of 45 different subunits. This is a component of the iron-sulfur (IP) fragment of the enzyme.</text>
</comment>
<name>A0A9W8A2X0_9FUNG</name>
<feature type="compositionally biased region" description="Basic and acidic residues" evidence="17">
    <location>
        <begin position="69"/>
        <end position="83"/>
    </location>
</feature>
<feature type="region of interest" description="Disordered" evidence="17">
    <location>
        <begin position="69"/>
        <end position="91"/>
    </location>
</feature>
<comment type="caution">
    <text evidence="18">The sequence shown here is derived from an EMBL/GenBank/DDBJ whole genome shotgun (WGS) entry which is preliminary data.</text>
</comment>
<keyword evidence="13 16" id="KW-1015">Disulfide bond</keyword>
<gene>
    <name evidence="18" type="ORF">H4219_000399</name>
</gene>
<dbReference type="GO" id="GO:0005743">
    <property type="term" value="C:mitochondrial inner membrane"/>
    <property type="evidence" value="ECO:0007669"/>
    <property type="project" value="UniProtKB-SubCell"/>
</dbReference>
<keyword evidence="12" id="KW-0472">Membrane</keyword>
<evidence type="ECO:0000256" key="11">
    <source>
        <dbReference type="ARBA" id="ARBA00023128"/>
    </source>
</evidence>
<evidence type="ECO:0000256" key="2">
    <source>
        <dbReference type="ARBA" id="ARBA00004569"/>
    </source>
</evidence>
<evidence type="ECO:0000256" key="1">
    <source>
        <dbReference type="ARBA" id="ARBA00003195"/>
    </source>
</evidence>
<dbReference type="PANTHER" id="PTHR15224">
    <property type="entry name" value="NADH DEHYDROGENASE [UBIQUINONE] IRON-SULFUR PROTEIN 5"/>
    <property type="match status" value="1"/>
</dbReference>
<dbReference type="Pfam" id="PF10200">
    <property type="entry name" value="Ndufs5"/>
    <property type="match status" value="1"/>
</dbReference>
<dbReference type="GO" id="GO:0005758">
    <property type="term" value="C:mitochondrial intermembrane space"/>
    <property type="evidence" value="ECO:0007669"/>
    <property type="project" value="UniProtKB-SubCell"/>
</dbReference>
<comment type="function">
    <text evidence="1">Accessory subunit of the mitochondrial membrane respiratory chain NADH dehydrogenase (Complex I), that is believed not to be involved in catalysis. Complex I functions in the transfer of electrons from NADH to the respiratory chain. The immediate electron acceptor for the enzyme is believed to be ubiquinone.</text>
</comment>
<keyword evidence="7" id="KW-0813">Transport</keyword>
<evidence type="ECO:0000256" key="10">
    <source>
        <dbReference type="ARBA" id="ARBA00022982"/>
    </source>
</evidence>
<dbReference type="Proteomes" id="UP001150538">
    <property type="component" value="Unassembled WGS sequence"/>
</dbReference>
<keyword evidence="9" id="KW-0999">Mitochondrion inner membrane</keyword>
<evidence type="ECO:0000256" key="4">
    <source>
        <dbReference type="ARBA" id="ARBA00007372"/>
    </source>
</evidence>
<keyword evidence="11" id="KW-0496">Mitochondrion</keyword>
<dbReference type="AlphaFoldDB" id="A0A9W8A2X0"/>
<dbReference type="CDD" id="cd24141">
    <property type="entry name" value="NDUFS5-like"/>
    <property type="match status" value="1"/>
</dbReference>
<evidence type="ECO:0000256" key="9">
    <source>
        <dbReference type="ARBA" id="ARBA00022792"/>
    </source>
</evidence>
<sequence>MASGFGYQGRNRCFEFWQEFKKCYILSEDPVQKDCVPLRDDYVECLHSFKEIARVQKIQAVEQEKLKKGELKPREEEKLDPRFNLRSPVSA</sequence>
<protein>
    <recommendedName>
        <fullName evidence="6">NADH dehydrogenase [ubiquinone] iron-sulfur protein 5</fullName>
    </recommendedName>
    <alternativeName>
        <fullName evidence="14">Complex I-15 kDa</fullName>
    </alternativeName>
    <alternativeName>
        <fullName evidence="15">NADH-ubiquinone oxidoreductase 15 kDa subunit</fullName>
    </alternativeName>
</protein>
<organism evidence="18 19">
    <name type="scientific">Mycoemilia scoparia</name>
    <dbReference type="NCBI Taxonomy" id="417184"/>
    <lineage>
        <taxon>Eukaryota</taxon>
        <taxon>Fungi</taxon>
        <taxon>Fungi incertae sedis</taxon>
        <taxon>Zoopagomycota</taxon>
        <taxon>Kickxellomycotina</taxon>
        <taxon>Kickxellomycetes</taxon>
        <taxon>Kickxellales</taxon>
        <taxon>Kickxellaceae</taxon>
        <taxon>Mycoemilia</taxon>
    </lineage>
</organism>
<evidence type="ECO:0000256" key="17">
    <source>
        <dbReference type="SAM" id="MobiDB-lite"/>
    </source>
</evidence>
<evidence type="ECO:0000256" key="16">
    <source>
        <dbReference type="PIRSR" id="PIRSR619342-50"/>
    </source>
</evidence>
<evidence type="ECO:0000256" key="6">
    <source>
        <dbReference type="ARBA" id="ARBA00013482"/>
    </source>
</evidence>
<comment type="subcellular location">
    <subcellularLocation>
        <location evidence="3">Mitochondrion inner membrane</location>
        <topology evidence="3">Peripheral membrane protein</topology>
    </subcellularLocation>
    <subcellularLocation>
        <location evidence="2">Mitochondrion intermembrane space</location>
    </subcellularLocation>
</comment>
<dbReference type="PROSITE" id="PS51808">
    <property type="entry name" value="CHCH"/>
    <property type="match status" value="1"/>
</dbReference>
<feature type="disulfide bond" evidence="16">
    <location>
        <begin position="13"/>
        <end position="45"/>
    </location>
</feature>